<sequence length="86" mass="9234">MLGPRGTIGYIAPEVASRSFGGILHKSDVYSYGMMILEMTNPSSGPAMSKVIEMLEGSLDSLQVPPKPFLYSPPRSPPANLSSTFE</sequence>
<evidence type="ECO:0000259" key="9">
    <source>
        <dbReference type="PROSITE" id="PS50011"/>
    </source>
</evidence>
<evidence type="ECO:0000313" key="11">
    <source>
        <dbReference type="Proteomes" id="UP001187192"/>
    </source>
</evidence>
<dbReference type="SUPFAM" id="SSF56112">
    <property type="entry name" value="Protein kinase-like (PK-like)"/>
    <property type="match status" value="1"/>
</dbReference>
<dbReference type="GO" id="GO:0005524">
    <property type="term" value="F:ATP binding"/>
    <property type="evidence" value="ECO:0007669"/>
    <property type="project" value="InterPro"/>
</dbReference>
<dbReference type="InterPro" id="IPR045874">
    <property type="entry name" value="LRK10/LRL21-25-like"/>
</dbReference>
<evidence type="ECO:0000256" key="4">
    <source>
        <dbReference type="ARBA" id="ARBA00022729"/>
    </source>
</evidence>
<evidence type="ECO:0000256" key="3">
    <source>
        <dbReference type="ARBA" id="ARBA00022692"/>
    </source>
</evidence>
<evidence type="ECO:0000313" key="10">
    <source>
        <dbReference type="EMBL" id="GMN30304.1"/>
    </source>
</evidence>
<evidence type="ECO:0000256" key="2">
    <source>
        <dbReference type="ARBA" id="ARBA00022527"/>
    </source>
</evidence>
<dbReference type="GO" id="GO:0004674">
    <property type="term" value="F:protein serine/threonine kinase activity"/>
    <property type="evidence" value="ECO:0007669"/>
    <property type="project" value="UniProtKB-KW"/>
</dbReference>
<dbReference type="PANTHER" id="PTHR27009">
    <property type="entry name" value="RUST RESISTANCE KINASE LR10-RELATED"/>
    <property type="match status" value="1"/>
</dbReference>
<feature type="region of interest" description="Disordered" evidence="8">
    <location>
        <begin position="66"/>
        <end position="86"/>
    </location>
</feature>
<comment type="subcellular location">
    <subcellularLocation>
        <location evidence="1">Membrane</location>
        <topology evidence="1">Single-pass type I membrane protein</topology>
    </subcellularLocation>
</comment>
<name>A0AA87ZCC8_FICCA</name>
<evidence type="ECO:0000256" key="6">
    <source>
        <dbReference type="ARBA" id="ARBA00023136"/>
    </source>
</evidence>
<dbReference type="EMBL" id="BTGU01001847">
    <property type="protein sequence ID" value="GMN30304.1"/>
    <property type="molecule type" value="Genomic_DNA"/>
</dbReference>
<dbReference type="Gene3D" id="1.10.510.10">
    <property type="entry name" value="Transferase(Phosphotransferase) domain 1"/>
    <property type="match status" value="1"/>
</dbReference>
<keyword evidence="3" id="KW-0812">Transmembrane</keyword>
<comment type="caution">
    <text evidence="10">The sequence shown here is derived from an EMBL/GenBank/DDBJ whole genome shotgun (WGS) entry which is preliminary data.</text>
</comment>
<dbReference type="PROSITE" id="PS50011">
    <property type="entry name" value="PROTEIN_KINASE_DOM"/>
    <property type="match status" value="1"/>
</dbReference>
<keyword evidence="11" id="KW-1185">Reference proteome</keyword>
<keyword evidence="2" id="KW-0723">Serine/threonine-protein kinase</keyword>
<feature type="domain" description="Protein kinase" evidence="9">
    <location>
        <begin position="1"/>
        <end position="86"/>
    </location>
</feature>
<dbReference type="Proteomes" id="UP001187192">
    <property type="component" value="Unassembled WGS sequence"/>
</dbReference>
<keyword evidence="2" id="KW-0418">Kinase</keyword>
<keyword evidence="5" id="KW-1133">Transmembrane helix</keyword>
<evidence type="ECO:0000256" key="7">
    <source>
        <dbReference type="ARBA" id="ARBA00023180"/>
    </source>
</evidence>
<keyword evidence="2" id="KW-0808">Transferase</keyword>
<evidence type="ECO:0000256" key="5">
    <source>
        <dbReference type="ARBA" id="ARBA00022989"/>
    </source>
</evidence>
<dbReference type="InterPro" id="IPR000719">
    <property type="entry name" value="Prot_kinase_dom"/>
</dbReference>
<proteinExistence type="predicted"/>
<dbReference type="AlphaFoldDB" id="A0AA87ZCC8"/>
<gene>
    <name evidence="10" type="ORF">TIFTF001_041434</name>
</gene>
<evidence type="ECO:0000256" key="1">
    <source>
        <dbReference type="ARBA" id="ARBA00004479"/>
    </source>
</evidence>
<reference evidence="10" key="1">
    <citation type="submission" date="2023-07" db="EMBL/GenBank/DDBJ databases">
        <title>draft genome sequence of fig (Ficus carica).</title>
        <authorList>
            <person name="Takahashi T."/>
            <person name="Nishimura K."/>
        </authorList>
    </citation>
    <scope>NUCLEOTIDE SEQUENCE</scope>
</reference>
<dbReference type="GO" id="GO:0016020">
    <property type="term" value="C:membrane"/>
    <property type="evidence" value="ECO:0007669"/>
    <property type="project" value="UniProtKB-SubCell"/>
</dbReference>
<evidence type="ECO:0000256" key="8">
    <source>
        <dbReference type="SAM" id="MobiDB-lite"/>
    </source>
</evidence>
<keyword evidence="4" id="KW-0732">Signal</keyword>
<keyword evidence="6" id="KW-0472">Membrane</keyword>
<protein>
    <recommendedName>
        <fullName evidence="9">Protein kinase domain-containing protein</fullName>
    </recommendedName>
</protein>
<keyword evidence="7" id="KW-0325">Glycoprotein</keyword>
<organism evidence="10 11">
    <name type="scientific">Ficus carica</name>
    <name type="common">Common fig</name>
    <dbReference type="NCBI Taxonomy" id="3494"/>
    <lineage>
        <taxon>Eukaryota</taxon>
        <taxon>Viridiplantae</taxon>
        <taxon>Streptophyta</taxon>
        <taxon>Embryophyta</taxon>
        <taxon>Tracheophyta</taxon>
        <taxon>Spermatophyta</taxon>
        <taxon>Magnoliopsida</taxon>
        <taxon>eudicotyledons</taxon>
        <taxon>Gunneridae</taxon>
        <taxon>Pentapetalae</taxon>
        <taxon>rosids</taxon>
        <taxon>fabids</taxon>
        <taxon>Rosales</taxon>
        <taxon>Moraceae</taxon>
        <taxon>Ficeae</taxon>
        <taxon>Ficus</taxon>
    </lineage>
</organism>
<accession>A0AA87ZCC8</accession>
<dbReference type="InterPro" id="IPR011009">
    <property type="entry name" value="Kinase-like_dom_sf"/>
</dbReference>